<evidence type="ECO:0000256" key="2">
    <source>
        <dbReference type="SAM" id="Phobius"/>
    </source>
</evidence>
<evidence type="ECO:0000256" key="1">
    <source>
        <dbReference type="ARBA" id="ARBA00010457"/>
    </source>
</evidence>
<sequence length="214" mass="21821">MGYQAARFAGFALGIALLAAVIVGGSAFAQEDQTMEVNLTQSRDSGVSGTATLEDVEGGVEVELEMRGLPESGIKHINHIHAGGTCADDRAGRTAPVTIPLETITAQGDGTGSATTTIEDVSVAQLFGEDKERFVLLHAEAIEGEGVPPGIACADLVPTAAEGASLNEETTMIGESTMMVSEIPTSGGPSILLPTAALLVVAGVVGFAVLKRNM</sequence>
<dbReference type="InterPro" id="IPR036423">
    <property type="entry name" value="SOD-like_Cu/Zn_dom_sf"/>
</dbReference>
<dbReference type="GO" id="GO:0046872">
    <property type="term" value="F:metal ion binding"/>
    <property type="evidence" value="ECO:0007669"/>
    <property type="project" value="InterPro"/>
</dbReference>
<dbReference type="Pfam" id="PF07452">
    <property type="entry name" value="CHRD"/>
    <property type="match status" value="1"/>
</dbReference>
<dbReference type="SUPFAM" id="SSF49329">
    <property type="entry name" value="Cu,Zn superoxide dismutase-like"/>
    <property type="match status" value="1"/>
</dbReference>
<feature type="signal peptide" evidence="3">
    <location>
        <begin position="1"/>
        <end position="29"/>
    </location>
</feature>
<reference evidence="5" key="1">
    <citation type="submission" date="2020-02" db="EMBL/GenBank/DDBJ databases">
        <authorList>
            <person name="Meier V. D."/>
        </authorList>
    </citation>
    <scope>NUCLEOTIDE SEQUENCE</scope>
    <source>
        <strain evidence="5">AVDCRST_MAG58</strain>
    </source>
</reference>
<dbReference type="InterPro" id="IPR010895">
    <property type="entry name" value="CHRD"/>
</dbReference>
<keyword evidence="2" id="KW-0812">Transmembrane</keyword>
<dbReference type="EMBL" id="CADCVF010000053">
    <property type="protein sequence ID" value="CAA9461023.1"/>
    <property type="molecule type" value="Genomic_DNA"/>
</dbReference>
<evidence type="ECO:0000313" key="5">
    <source>
        <dbReference type="EMBL" id="CAA9461023.1"/>
    </source>
</evidence>
<feature type="domain" description="CHRD" evidence="4">
    <location>
        <begin position="41"/>
        <end position="124"/>
    </location>
</feature>
<organism evidence="5">
    <name type="scientific">uncultured Rubrobacteraceae bacterium</name>
    <dbReference type="NCBI Taxonomy" id="349277"/>
    <lineage>
        <taxon>Bacteria</taxon>
        <taxon>Bacillati</taxon>
        <taxon>Actinomycetota</taxon>
        <taxon>Rubrobacteria</taxon>
        <taxon>Rubrobacterales</taxon>
        <taxon>Rubrobacteraceae</taxon>
        <taxon>environmental samples</taxon>
    </lineage>
</organism>
<proteinExistence type="inferred from homology"/>
<gene>
    <name evidence="5" type="ORF">AVDCRST_MAG58-2567</name>
</gene>
<evidence type="ECO:0000259" key="4">
    <source>
        <dbReference type="Pfam" id="PF07452"/>
    </source>
</evidence>
<evidence type="ECO:0000256" key="3">
    <source>
        <dbReference type="SAM" id="SignalP"/>
    </source>
</evidence>
<keyword evidence="2" id="KW-1133">Transmembrane helix</keyword>
<keyword evidence="2" id="KW-0472">Membrane</keyword>
<dbReference type="AlphaFoldDB" id="A0A6J4R136"/>
<protein>
    <recommendedName>
        <fullName evidence="4">CHRD domain-containing protein</fullName>
    </recommendedName>
</protein>
<dbReference type="Gene3D" id="2.60.40.200">
    <property type="entry name" value="Superoxide dismutase, copper/zinc binding domain"/>
    <property type="match status" value="1"/>
</dbReference>
<accession>A0A6J4R136</accession>
<feature type="chain" id="PRO_5026679604" description="CHRD domain-containing protein" evidence="3">
    <location>
        <begin position="30"/>
        <end position="214"/>
    </location>
</feature>
<keyword evidence="3" id="KW-0732">Signal</keyword>
<feature type="transmembrane region" description="Helical" evidence="2">
    <location>
        <begin position="191"/>
        <end position="210"/>
    </location>
</feature>
<comment type="similarity">
    <text evidence="1">Belongs to the Cu-Zn superoxide dismutase family.</text>
</comment>
<name>A0A6J4R136_9ACTN</name>
<dbReference type="GO" id="GO:0006801">
    <property type="term" value="P:superoxide metabolic process"/>
    <property type="evidence" value="ECO:0007669"/>
    <property type="project" value="InterPro"/>
</dbReference>